<evidence type="ECO:0000256" key="2">
    <source>
        <dbReference type="ARBA" id="ARBA00022692"/>
    </source>
</evidence>
<organism evidence="10 11">
    <name type="scientific">Salmo salar</name>
    <name type="common">Atlantic salmon</name>
    <dbReference type="NCBI Taxonomy" id="8030"/>
    <lineage>
        <taxon>Eukaryota</taxon>
        <taxon>Metazoa</taxon>
        <taxon>Chordata</taxon>
        <taxon>Craniata</taxon>
        <taxon>Vertebrata</taxon>
        <taxon>Euteleostomi</taxon>
        <taxon>Actinopterygii</taxon>
        <taxon>Neopterygii</taxon>
        <taxon>Teleostei</taxon>
        <taxon>Protacanthopterygii</taxon>
        <taxon>Salmoniformes</taxon>
        <taxon>Salmonidae</taxon>
        <taxon>Salmoninae</taxon>
        <taxon>Salmo</taxon>
    </lineage>
</organism>
<dbReference type="Gene3D" id="1.20.58.60">
    <property type="match status" value="1"/>
</dbReference>
<dbReference type="AlphaFoldDB" id="A0A1S3SZ06"/>
<accession>A0A1S3SZ06</accession>
<evidence type="ECO:0000256" key="4">
    <source>
        <dbReference type="ARBA" id="ARBA00023136"/>
    </source>
</evidence>
<name>A0A1S3SZ06_SALSA</name>
<evidence type="ECO:0000256" key="5">
    <source>
        <dbReference type="ARBA" id="ARBA00023242"/>
    </source>
</evidence>
<evidence type="ECO:0000313" key="11">
    <source>
        <dbReference type="RefSeq" id="XP_014069572.1"/>
    </source>
</evidence>
<dbReference type="RefSeq" id="XP_014069572.1">
    <property type="nucleotide sequence ID" value="XM_014214097.1"/>
</dbReference>
<dbReference type="KEGG" id="sasa:106612688"/>
<reference evidence="11 12" key="1">
    <citation type="submission" date="2025-04" db="UniProtKB">
        <authorList>
            <consortium name="RefSeq"/>
        </authorList>
    </citation>
    <scope>IDENTIFICATION</scope>
    <source>
        <tissue evidence="11 12">Muscle</tissue>
    </source>
</reference>
<keyword evidence="5" id="KW-0539">Nucleus</keyword>
<keyword evidence="4 7" id="KW-0472">Membrane</keyword>
<feature type="domain" description="KASH" evidence="9">
    <location>
        <begin position="598"/>
        <end position="659"/>
    </location>
</feature>
<gene>
    <name evidence="11 12 13" type="primary">LOC106612688</name>
</gene>
<dbReference type="GO" id="GO:0034993">
    <property type="term" value="C:meiotic nuclear membrane microtubule tethering complex"/>
    <property type="evidence" value="ECO:0007669"/>
    <property type="project" value="InterPro"/>
</dbReference>
<sequence length="659" mass="74061">MPVGVPLPAGSHGYHCPCTTRSDTMSEEDERGVATQSVNSPLGLDLILEHTEPLLSEYHFLPLLEINEEPQDRLPLGTCLIQDGSPSLDGCVQLERKWVLWHEFMKEYSSLSDWLQLAEKAADSPRSAHVLFVTAKEELEKFESLKTQAGARLVQLDSLTLRNRTLTRLFDGAMRSRLVGMARDCGQRWDRLHGTIESVCRRLKHRVSQREEFEGQREEMAVWLADMDLRLTEVEHFSGRDTCDKMWELQSFQGAVGETAGRLNGLLERGEALIQKSEPEDAQDIEAGLQELLLYCAHVFEGVGRLHTRLLSMRLVYEDDWVLTQASDSGCPSEVLLEQDGVFEKSSAPDLQNPPNLDHMVLEWDPSVDIGGPVSQSDADLSYFSANTDREKPLARDGVKRRSYLGSIGSQSDINYRAAEEMRPERRFEYAGPVVFSPPTIQSVRDGKHLLSGHWTTSMPDGPSQEPVNFDPDRISAWLGQTHGHTVPSIAPSVQPHRACSKAVQTNSTWKCAGCSEGSHSLRYIPVQTHPQELCLTPYTLQSCDLQLKSDRMACRLQLNPQSPEEEPHCNASWEVVHSEQRPDECPNRQTKFRLWPLGAVWVLKTLRSPVFLVVLLAVFLALLVWPTTLLMDPECHRSNSLARSFQLALSYVNGPPPT</sequence>
<comment type="similarity">
    <text evidence="1">Belongs to the nesprin family.</text>
</comment>
<dbReference type="SMART" id="SM00150">
    <property type="entry name" value="SPEC"/>
    <property type="match status" value="2"/>
</dbReference>
<dbReference type="PANTHER" id="PTHR21640:SF1">
    <property type="entry name" value="NESPRIN-4"/>
    <property type="match status" value="1"/>
</dbReference>
<evidence type="ECO:0000313" key="10">
    <source>
        <dbReference type="Proteomes" id="UP001652741"/>
    </source>
</evidence>
<comment type="subcellular location">
    <subcellularLocation>
        <location evidence="6">Nucleus outer membrane</location>
        <topology evidence="6">Single-pass type IV membrane protein</topology>
    </subcellularLocation>
</comment>
<dbReference type="Pfam" id="PF10541">
    <property type="entry name" value="KASH"/>
    <property type="match status" value="1"/>
</dbReference>
<evidence type="ECO:0000256" key="7">
    <source>
        <dbReference type="PROSITE-ProRule" id="PRU00385"/>
    </source>
</evidence>
<keyword evidence="2 7" id="KW-0812">Transmembrane</keyword>
<dbReference type="SMART" id="SM01249">
    <property type="entry name" value="KASH"/>
    <property type="match status" value="1"/>
</dbReference>
<dbReference type="RefSeq" id="XP_014069573.1">
    <property type="nucleotide sequence ID" value="XM_014214098.1"/>
</dbReference>
<evidence type="ECO:0000256" key="1">
    <source>
        <dbReference type="ARBA" id="ARBA00008619"/>
    </source>
</evidence>
<dbReference type="GeneID" id="106612688"/>
<proteinExistence type="inferred from homology"/>
<dbReference type="InterPro" id="IPR018159">
    <property type="entry name" value="Spectrin/alpha-actinin"/>
</dbReference>
<dbReference type="RefSeq" id="XP_014069574.1">
    <property type="nucleotide sequence ID" value="XM_014214099.1"/>
</dbReference>
<keyword evidence="3 8" id="KW-1133">Transmembrane helix</keyword>
<dbReference type="Proteomes" id="UP001652741">
    <property type="component" value="Chromosome ssa09"/>
</dbReference>
<dbReference type="InterPro" id="IPR030268">
    <property type="entry name" value="SYNE4"/>
</dbReference>
<dbReference type="CDD" id="cd00176">
    <property type="entry name" value="SPEC"/>
    <property type="match status" value="1"/>
</dbReference>
<dbReference type="InterPro" id="IPR012315">
    <property type="entry name" value="KASH"/>
</dbReference>
<feature type="topological domain" description="Perinuclear space" evidence="7">
    <location>
        <begin position="628"/>
        <end position="659"/>
    </location>
</feature>
<evidence type="ECO:0000256" key="6">
    <source>
        <dbReference type="ARBA" id="ARBA00046312"/>
    </source>
</evidence>
<feature type="topological domain" description="Cytoplasmic" evidence="7">
    <location>
        <begin position="1"/>
        <end position="606"/>
    </location>
</feature>
<evidence type="ECO:0000259" key="9">
    <source>
        <dbReference type="PROSITE" id="PS51049"/>
    </source>
</evidence>
<feature type="transmembrane region" description="Helical" evidence="8">
    <location>
        <begin position="611"/>
        <end position="632"/>
    </location>
</feature>
<dbReference type="GO" id="GO:0005640">
    <property type="term" value="C:nuclear outer membrane"/>
    <property type="evidence" value="ECO:0007669"/>
    <property type="project" value="UniProtKB-SubCell"/>
</dbReference>
<dbReference type="PROSITE" id="PS51049">
    <property type="entry name" value="KASH"/>
    <property type="match status" value="1"/>
</dbReference>
<protein>
    <submittedName>
        <fullName evidence="11 12">Uncharacterized protein LOC106612688 isoform X1</fullName>
    </submittedName>
</protein>
<dbReference type="SUPFAM" id="SSF46966">
    <property type="entry name" value="Spectrin repeat"/>
    <property type="match status" value="2"/>
</dbReference>
<evidence type="ECO:0000256" key="8">
    <source>
        <dbReference type="SAM" id="Phobius"/>
    </source>
</evidence>
<evidence type="ECO:0000313" key="13">
    <source>
        <dbReference type="RefSeq" id="XP_014069574.1"/>
    </source>
</evidence>
<evidence type="ECO:0000313" key="12">
    <source>
        <dbReference type="RefSeq" id="XP_014069573.1"/>
    </source>
</evidence>
<evidence type="ECO:0000256" key="3">
    <source>
        <dbReference type="ARBA" id="ARBA00022989"/>
    </source>
</evidence>
<dbReference type="OrthoDB" id="8676767at2759"/>
<dbReference type="PANTHER" id="PTHR21640">
    <property type="match status" value="1"/>
</dbReference>
<keyword evidence="10" id="KW-1185">Reference proteome</keyword>